<evidence type="ECO:0000259" key="10">
    <source>
        <dbReference type="PROSITE" id="PS52040"/>
    </source>
</evidence>
<protein>
    <recommendedName>
        <fullName evidence="3">DNA topoisomerase (ATP-hydrolyzing)</fullName>
        <ecNumber evidence="3">5.6.2.2</ecNumber>
    </recommendedName>
</protein>
<evidence type="ECO:0000256" key="2">
    <source>
        <dbReference type="ARBA" id="ARBA00008263"/>
    </source>
</evidence>
<comment type="catalytic activity">
    <reaction evidence="1 7">
        <text>ATP-dependent breakage, passage and rejoining of double-stranded DNA.</text>
        <dbReference type="EC" id="5.6.2.2"/>
    </reaction>
</comment>
<dbReference type="InterPro" id="IPR002205">
    <property type="entry name" value="Topo_IIA_dom_A"/>
</dbReference>
<dbReference type="Proteomes" id="UP000276232">
    <property type="component" value="Unassembled WGS sequence"/>
</dbReference>
<dbReference type="FunFam" id="1.10.268.10:FF:000001">
    <property type="entry name" value="DNA gyrase subunit A"/>
    <property type="match status" value="1"/>
</dbReference>
<dbReference type="InterPro" id="IPR035516">
    <property type="entry name" value="Gyrase/topoIV_suA_C"/>
</dbReference>
<evidence type="ECO:0000256" key="4">
    <source>
        <dbReference type="ARBA" id="ARBA00023029"/>
    </source>
</evidence>
<dbReference type="PANTHER" id="PTHR43493">
    <property type="entry name" value="DNA GYRASE/TOPOISOMERASE SUBUNIT A"/>
    <property type="match status" value="1"/>
</dbReference>
<gene>
    <name evidence="11" type="ORF">EDC03_3290</name>
</gene>
<dbReference type="GO" id="GO:0003677">
    <property type="term" value="F:DNA binding"/>
    <property type="evidence" value="ECO:0007669"/>
    <property type="project" value="UniProtKB-UniRule"/>
</dbReference>
<dbReference type="AlphaFoldDB" id="A0A3N1G8V4"/>
<evidence type="ECO:0000313" key="11">
    <source>
        <dbReference type="EMBL" id="ROP26653.1"/>
    </source>
</evidence>
<keyword evidence="5 7" id="KW-0238">DNA-binding</keyword>
<feature type="domain" description="Topo IIA-type catalytic" evidence="10">
    <location>
        <begin position="44"/>
        <end position="510"/>
    </location>
</feature>
<dbReference type="GO" id="GO:0009330">
    <property type="term" value="C:DNA topoisomerase type II (double strand cut, ATP-hydrolyzing) complex"/>
    <property type="evidence" value="ECO:0007669"/>
    <property type="project" value="TreeGrafter"/>
</dbReference>
<dbReference type="InterPro" id="IPR050220">
    <property type="entry name" value="Type_II_DNA_Topoisomerases"/>
</dbReference>
<feature type="region of interest" description="Disordered" evidence="9">
    <location>
        <begin position="538"/>
        <end position="560"/>
    </location>
</feature>
<dbReference type="CDD" id="cd00187">
    <property type="entry name" value="TOP4c"/>
    <property type="match status" value="1"/>
</dbReference>
<dbReference type="GO" id="GO:0034335">
    <property type="term" value="F:DNA negative supercoiling activity"/>
    <property type="evidence" value="ECO:0007669"/>
    <property type="project" value="UniProtKB-ARBA"/>
</dbReference>
<dbReference type="Pfam" id="PF03989">
    <property type="entry name" value="DNA_gyraseA_C"/>
    <property type="match status" value="3"/>
</dbReference>
<dbReference type="SMART" id="SM00434">
    <property type="entry name" value="TOP4c"/>
    <property type="match status" value="1"/>
</dbReference>
<name>A0A3N1G8V4_9ACTN</name>
<accession>A0A3N1G8V4</accession>
<dbReference type="InterPro" id="IPR013758">
    <property type="entry name" value="Topo_IIA_A/C_ab"/>
</dbReference>
<feature type="coiled-coil region" evidence="8">
    <location>
        <begin position="446"/>
        <end position="473"/>
    </location>
</feature>
<dbReference type="InParanoid" id="A0A3N1G8V4"/>
<dbReference type="Gene3D" id="1.10.268.10">
    <property type="entry name" value="Topoisomerase, domain 3"/>
    <property type="match status" value="1"/>
</dbReference>
<evidence type="ECO:0000256" key="1">
    <source>
        <dbReference type="ARBA" id="ARBA00000185"/>
    </source>
</evidence>
<comment type="similarity">
    <text evidence="2">Belongs to the type II topoisomerase GyrA/ParC subunit family.</text>
</comment>
<evidence type="ECO:0000256" key="6">
    <source>
        <dbReference type="ARBA" id="ARBA00023235"/>
    </source>
</evidence>
<dbReference type="SUPFAM" id="SSF56719">
    <property type="entry name" value="Type II DNA topoisomerase"/>
    <property type="match status" value="1"/>
</dbReference>
<dbReference type="InterPro" id="IPR006691">
    <property type="entry name" value="GyrA/parC_rep"/>
</dbReference>
<dbReference type="RefSeq" id="WP_123381348.1">
    <property type="nucleotide sequence ID" value="NZ_RJKN01000011.1"/>
</dbReference>
<keyword evidence="12" id="KW-1185">Reference proteome</keyword>
<evidence type="ECO:0000256" key="7">
    <source>
        <dbReference type="PROSITE-ProRule" id="PRU01384"/>
    </source>
</evidence>
<evidence type="ECO:0000256" key="3">
    <source>
        <dbReference type="ARBA" id="ARBA00012895"/>
    </source>
</evidence>
<keyword evidence="4 7" id="KW-0799">Topoisomerase</keyword>
<dbReference type="FunFam" id="3.30.1360.40:FF:000002">
    <property type="entry name" value="DNA gyrase subunit A"/>
    <property type="match status" value="1"/>
</dbReference>
<dbReference type="Gene3D" id="3.90.199.10">
    <property type="entry name" value="Topoisomerase II, domain 5"/>
    <property type="match status" value="1"/>
</dbReference>
<evidence type="ECO:0000256" key="8">
    <source>
        <dbReference type="SAM" id="Coils"/>
    </source>
</evidence>
<dbReference type="PROSITE" id="PS52040">
    <property type="entry name" value="TOPO_IIA"/>
    <property type="match status" value="1"/>
</dbReference>
<evidence type="ECO:0000313" key="12">
    <source>
        <dbReference type="Proteomes" id="UP000276232"/>
    </source>
</evidence>
<keyword evidence="8" id="KW-0175">Coiled coil</keyword>
<dbReference type="SUPFAM" id="SSF101904">
    <property type="entry name" value="GyrA/ParC C-terminal domain-like"/>
    <property type="match status" value="1"/>
</dbReference>
<sequence>MARRSSAPAAPPPGEGRVVDIDVAAEMQGSFLEYAYSVIYARALPDARDGLKPVQRRILYAMHDMGLRPERAHVKCSRVVGEVMGKLHPHGDTAIYDALVRMAQSFSLRLPLVDGHGNFGSPDDGPAAARYTEARMASAAQVMVADLDEDVVDLVPNYDGSLQQPSVLPSAIPNLLVNGASGIAVGMATNMPPHNLVEVVAAARHLVEHPAATLEDLLRFVPGPDLPGGGRIIGLDGVREAYATGRGTFRTRATTRVEAITPRRRGIVVTELPYGVGPERVVEKIADAVKSRRLQGVSDVQDLTDRESGLRLVVEVKSGFDPEAVLEQLHRLTPMEETFGINNVCLVEGQPRTLGLRELLAVYVDHRLEVVRRRSEYRLARARERLHLVEGLLVAVADIDEVIAVIRSSDDAAAARERLMAVFELSREQADHILELQLRRLTRFSTLELETRAAELRETIAALEEVLGSDERLRGVVSDELAEVAREHGTPRRTVLLEASGAAAPAARGARGRGPAVPLEVPDSPCWLLLSATGLLARTSGGTDDDGPPPPVPAGLPGADRSAHDVVVAAVRTSARAEVGAVTSRGRVLRLPVVDVPALPPVHGAPSLAGGAPLADFVPGLAKGERVVGLARLDVPEGAGGLALATAGGTVKRVAPGEAPAREEFEVVGLKDGDEVVAALDLPDDGRDLVLVTSDAQLLRFPATAVRPQGRAAGGMAGVRLAAGARVVALGAVAHGTEDDAAVVTVAGAAGALPGTEAGTAKVTPFAEYPAKGRGTGGVRCHRFLRGEDALVHAFVGAGPVAAGAASGAAVPLPAEPGRRDGSGVPLPQAVVGIGGRVG</sequence>
<dbReference type="PANTHER" id="PTHR43493:SF5">
    <property type="entry name" value="DNA GYRASE SUBUNIT A, CHLOROPLASTIC_MITOCHONDRIAL"/>
    <property type="match status" value="1"/>
</dbReference>
<evidence type="ECO:0000256" key="5">
    <source>
        <dbReference type="ARBA" id="ARBA00023125"/>
    </source>
</evidence>
<proteinExistence type="inferred from homology"/>
<feature type="active site" description="O-(5'-phospho-DNA)-tyrosine intermediate" evidence="7">
    <location>
        <position position="131"/>
    </location>
</feature>
<dbReference type="Pfam" id="PF00521">
    <property type="entry name" value="DNA_topoisoIV"/>
    <property type="match status" value="1"/>
</dbReference>
<dbReference type="EC" id="5.6.2.2" evidence="3"/>
<evidence type="ECO:0000256" key="9">
    <source>
        <dbReference type="SAM" id="MobiDB-lite"/>
    </source>
</evidence>
<organism evidence="11 12">
    <name type="scientific">Pseudokineococcus lusitanus</name>
    <dbReference type="NCBI Taxonomy" id="763993"/>
    <lineage>
        <taxon>Bacteria</taxon>
        <taxon>Bacillati</taxon>
        <taxon>Actinomycetota</taxon>
        <taxon>Actinomycetes</taxon>
        <taxon>Kineosporiales</taxon>
        <taxon>Kineosporiaceae</taxon>
        <taxon>Pseudokineococcus</taxon>
    </lineage>
</organism>
<dbReference type="NCBIfam" id="NF004044">
    <property type="entry name" value="PRK05561.1"/>
    <property type="match status" value="1"/>
</dbReference>
<keyword evidence="6 7" id="KW-0413">Isomerase</keyword>
<dbReference type="InterPro" id="IPR013757">
    <property type="entry name" value="Topo_IIA_A_a_sf"/>
</dbReference>
<dbReference type="Gene3D" id="3.30.1360.40">
    <property type="match status" value="1"/>
</dbReference>
<reference evidence="11 12" key="1">
    <citation type="journal article" date="2015" name="Stand. Genomic Sci.">
        <title>Genomic Encyclopedia of Bacterial and Archaeal Type Strains, Phase III: the genomes of soil and plant-associated and newly described type strains.</title>
        <authorList>
            <person name="Whitman W.B."/>
            <person name="Woyke T."/>
            <person name="Klenk H.P."/>
            <person name="Zhou Y."/>
            <person name="Lilburn T.G."/>
            <person name="Beck B.J."/>
            <person name="De Vos P."/>
            <person name="Vandamme P."/>
            <person name="Eisen J.A."/>
            <person name="Garrity G."/>
            <person name="Hugenholtz P."/>
            <person name="Kyrpides N.C."/>
        </authorList>
    </citation>
    <scope>NUCLEOTIDE SEQUENCE [LARGE SCALE GENOMIC DNA]</scope>
    <source>
        <strain evidence="11 12">CECT 7306</strain>
    </source>
</reference>
<dbReference type="GO" id="GO:0005524">
    <property type="term" value="F:ATP binding"/>
    <property type="evidence" value="ECO:0007669"/>
    <property type="project" value="InterPro"/>
</dbReference>
<dbReference type="GO" id="GO:0005737">
    <property type="term" value="C:cytoplasm"/>
    <property type="evidence" value="ECO:0007669"/>
    <property type="project" value="TreeGrafter"/>
</dbReference>
<dbReference type="EMBL" id="RJKN01000011">
    <property type="protein sequence ID" value="ROP26653.1"/>
    <property type="molecule type" value="Genomic_DNA"/>
</dbReference>
<dbReference type="InterPro" id="IPR013760">
    <property type="entry name" value="Topo_IIA-like_dom_sf"/>
</dbReference>
<dbReference type="GO" id="GO:0006265">
    <property type="term" value="P:DNA topological change"/>
    <property type="evidence" value="ECO:0007669"/>
    <property type="project" value="UniProtKB-UniRule"/>
</dbReference>
<dbReference type="OrthoDB" id="9806486at2"/>
<dbReference type="Gene3D" id="2.120.10.90">
    <property type="entry name" value="DNA gyrase/topoisomerase IV, subunit A, C-terminal"/>
    <property type="match status" value="1"/>
</dbReference>
<comment type="caution">
    <text evidence="11">The sequence shown here is derived from an EMBL/GenBank/DDBJ whole genome shotgun (WGS) entry which is preliminary data.</text>
</comment>